<evidence type="ECO:0000313" key="1">
    <source>
        <dbReference type="EMBL" id="KKL62614.1"/>
    </source>
</evidence>
<accession>A0A0F9DLQ0</accession>
<organism evidence="1">
    <name type="scientific">marine sediment metagenome</name>
    <dbReference type="NCBI Taxonomy" id="412755"/>
    <lineage>
        <taxon>unclassified sequences</taxon>
        <taxon>metagenomes</taxon>
        <taxon>ecological metagenomes</taxon>
    </lineage>
</organism>
<dbReference type="EMBL" id="LAZR01028436">
    <property type="protein sequence ID" value="KKL62614.1"/>
    <property type="molecule type" value="Genomic_DNA"/>
</dbReference>
<dbReference type="AlphaFoldDB" id="A0A0F9DLQ0"/>
<name>A0A0F9DLQ0_9ZZZZ</name>
<sequence>MQQRIIAQFTDKCGCSVTGTDDKGSSFDRCKLHADAPAMHTGHEHIILHAEDRCDCGRSYGNIAHGAIKEAK</sequence>
<gene>
    <name evidence="1" type="ORF">LCGC14_2183410</name>
</gene>
<proteinExistence type="predicted"/>
<protein>
    <submittedName>
        <fullName evidence="1">Uncharacterized protein</fullName>
    </submittedName>
</protein>
<reference evidence="1" key="1">
    <citation type="journal article" date="2015" name="Nature">
        <title>Complex archaea that bridge the gap between prokaryotes and eukaryotes.</title>
        <authorList>
            <person name="Spang A."/>
            <person name="Saw J.H."/>
            <person name="Jorgensen S.L."/>
            <person name="Zaremba-Niedzwiedzka K."/>
            <person name="Martijn J."/>
            <person name="Lind A.E."/>
            <person name="van Eijk R."/>
            <person name="Schleper C."/>
            <person name="Guy L."/>
            <person name="Ettema T.J."/>
        </authorList>
    </citation>
    <scope>NUCLEOTIDE SEQUENCE</scope>
</reference>
<comment type="caution">
    <text evidence="1">The sequence shown here is derived from an EMBL/GenBank/DDBJ whole genome shotgun (WGS) entry which is preliminary data.</text>
</comment>